<dbReference type="EMBL" id="AP025732">
    <property type="protein sequence ID" value="BDI15077.1"/>
    <property type="molecule type" value="Genomic_DNA"/>
</dbReference>
<evidence type="ECO:0000313" key="2">
    <source>
        <dbReference type="Proteomes" id="UP001055453"/>
    </source>
</evidence>
<gene>
    <name evidence="1" type="ORF">ANSO36C_08790</name>
</gene>
<dbReference type="Proteomes" id="UP001055453">
    <property type="component" value="Chromosome"/>
</dbReference>
<protein>
    <submittedName>
        <fullName evidence="1">Uncharacterized protein</fullName>
    </submittedName>
</protein>
<sequence length="97" mass="11091">MQVDSVENSYLNYSFASKVQNLCQESPVFWVVVDGLGWLDHLELLALLTNNYKLAVETAIEPRFSILPTKTEYAKWSLYAQLLPMILLGLRMLAKLL</sequence>
<keyword evidence="2" id="KW-1185">Reference proteome</keyword>
<organism evidence="1 2">
    <name type="scientific">Nostoc cf. commune SO-36</name>
    <dbReference type="NCBI Taxonomy" id="449208"/>
    <lineage>
        <taxon>Bacteria</taxon>
        <taxon>Bacillati</taxon>
        <taxon>Cyanobacteriota</taxon>
        <taxon>Cyanophyceae</taxon>
        <taxon>Nostocales</taxon>
        <taxon>Nostocaceae</taxon>
        <taxon>Nostoc</taxon>
    </lineage>
</organism>
<evidence type="ECO:0000313" key="1">
    <source>
        <dbReference type="EMBL" id="BDI15077.1"/>
    </source>
</evidence>
<name>A0ABM7YWQ0_NOSCO</name>
<accession>A0ABM7YWQ0</accession>
<dbReference type="RefSeq" id="WP_251958556.1">
    <property type="nucleotide sequence ID" value="NZ_AP025732.1"/>
</dbReference>
<proteinExistence type="predicted"/>
<reference evidence="1" key="1">
    <citation type="submission" date="2022-04" db="EMBL/GenBank/DDBJ databases">
        <title>Complete genome sequence of a cyanobacterium, Nostoc sp. SO-36, isolated in Antarctica.</title>
        <authorList>
            <person name="Kanesaki Y."/>
            <person name="Effendi D."/>
            <person name="Sakamoto T."/>
            <person name="Ohtani S."/>
            <person name="Awai K."/>
        </authorList>
    </citation>
    <scope>NUCLEOTIDE SEQUENCE</scope>
    <source>
        <strain evidence="1">SO-36</strain>
    </source>
</reference>